<evidence type="ECO:0000256" key="4">
    <source>
        <dbReference type="ARBA" id="ARBA00023136"/>
    </source>
</evidence>
<dbReference type="Pfam" id="PF07980">
    <property type="entry name" value="SusD_RagB"/>
    <property type="match status" value="1"/>
</dbReference>
<keyword evidence="3" id="KW-0732">Signal</keyword>
<comment type="caution">
    <text evidence="8">The sequence shown here is derived from an EMBL/GenBank/DDBJ whole genome shotgun (WGS) entry which is preliminary data.</text>
</comment>
<dbReference type="InterPro" id="IPR033985">
    <property type="entry name" value="SusD-like_N"/>
</dbReference>
<accession>A0A365XUH8</accession>
<reference evidence="8 9" key="1">
    <citation type="submission" date="2018-05" db="EMBL/GenBank/DDBJ databases">
        <title>Chitinophaga sp. K3CV102501T nov., isolated from isolated from a monsoon evergreen broad-leaved forest soil.</title>
        <authorList>
            <person name="Lv Y."/>
        </authorList>
    </citation>
    <scope>NUCLEOTIDE SEQUENCE [LARGE SCALE GENOMIC DNA]</scope>
    <source>
        <strain evidence="8 9">GDMCC 1.1325</strain>
    </source>
</reference>
<dbReference type="CDD" id="cd08977">
    <property type="entry name" value="SusD"/>
    <property type="match status" value="1"/>
</dbReference>
<dbReference type="SUPFAM" id="SSF48452">
    <property type="entry name" value="TPR-like"/>
    <property type="match status" value="1"/>
</dbReference>
<dbReference type="Pfam" id="PF14322">
    <property type="entry name" value="SusD-like_3"/>
    <property type="match status" value="1"/>
</dbReference>
<evidence type="ECO:0000256" key="3">
    <source>
        <dbReference type="ARBA" id="ARBA00022729"/>
    </source>
</evidence>
<dbReference type="RefSeq" id="WP_113618098.1">
    <property type="nucleotide sequence ID" value="NZ_QFFJ01000002.1"/>
</dbReference>
<name>A0A365XUH8_9BACT</name>
<sequence>MKRNNHLTYLYLTIGVFSILGLTSCKKFLDVGTSPTSISSENVYQSDYTAAAVLTGLYAQMMNSDFNAGGITSISLLTELSADNLVLYDLTNLSYLAYYRNILDANNTNTKLFGNGDYFSNFYPRLYTINAAIEGLTKSTALTSTVKTRLLGEAFFLRALYYFYLVNLIGDTPLALTTPYQINSTLERSPVNTVYNQIASDLQQAISQLNENYIDGSILNTTTERVRPNKFAALALLARVELFRKNYSAAESAATTVINANNLYKILPLNEVFLKNSKETIWALQPVKTGYNTNEANVFLMPKGPDNNLKLFYASPLLINSFEVGDLRKSNWIGITIIGNITYPYIAKYKADVSTTASVTEYNVVFRLAEQYLIRAEARAEQNNIPGSISDINVIRQRAGLSISTANNINDLRLIISHERRVELFTEWGHRWLDLKRGGNIDTEMQKAELYKGGSWASYKALYPIPNDGILLNNKLVQNPGY</sequence>
<keyword evidence="5" id="KW-0998">Cell outer membrane</keyword>
<evidence type="ECO:0000313" key="8">
    <source>
        <dbReference type="EMBL" id="RBL89354.1"/>
    </source>
</evidence>
<evidence type="ECO:0000256" key="2">
    <source>
        <dbReference type="ARBA" id="ARBA00006275"/>
    </source>
</evidence>
<dbReference type="InterPro" id="IPR011990">
    <property type="entry name" value="TPR-like_helical_dom_sf"/>
</dbReference>
<evidence type="ECO:0000256" key="1">
    <source>
        <dbReference type="ARBA" id="ARBA00004442"/>
    </source>
</evidence>
<proteinExistence type="inferred from homology"/>
<dbReference type="EMBL" id="QFFJ01000002">
    <property type="protein sequence ID" value="RBL89354.1"/>
    <property type="molecule type" value="Genomic_DNA"/>
</dbReference>
<dbReference type="AlphaFoldDB" id="A0A365XUH8"/>
<comment type="similarity">
    <text evidence="2">Belongs to the SusD family.</text>
</comment>
<feature type="domain" description="RagB/SusD" evidence="6">
    <location>
        <begin position="339"/>
        <end position="482"/>
    </location>
</feature>
<dbReference type="InterPro" id="IPR012944">
    <property type="entry name" value="SusD_RagB_dom"/>
</dbReference>
<evidence type="ECO:0000259" key="6">
    <source>
        <dbReference type="Pfam" id="PF07980"/>
    </source>
</evidence>
<dbReference type="Proteomes" id="UP000253410">
    <property type="component" value="Unassembled WGS sequence"/>
</dbReference>
<evidence type="ECO:0000313" key="9">
    <source>
        <dbReference type="Proteomes" id="UP000253410"/>
    </source>
</evidence>
<evidence type="ECO:0000256" key="5">
    <source>
        <dbReference type="ARBA" id="ARBA00023237"/>
    </source>
</evidence>
<dbReference type="PROSITE" id="PS51257">
    <property type="entry name" value="PROKAR_LIPOPROTEIN"/>
    <property type="match status" value="1"/>
</dbReference>
<organism evidence="8 9">
    <name type="scientific">Chitinophaga flava</name>
    <dbReference type="NCBI Taxonomy" id="2259036"/>
    <lineage>
        <taxon>Bacteria</taxon>
        <taxon>Pseudomonadati</taxon>
        <taxon>Bacteroidota</taxon>
        <taxon>Chitinophagia</taxon>
        <taxon>Chitinophagales</taxon>
        <taxon>Chitinophagaceae</taxon>
        <taxon>Chitinophaga</taxon>
    </lineage>
</organism>
<evidence type="ECO:0000259" key="7">
    <source>
        <dbReference type="Pfam" id="PF14322"/>
    </source>
</evidence>
<keyword evidence="9" id="KW-1185">Reference proteome</keyword>
<keyword evidence="4" id="KW-0472">Membrane</keyword>
<dbReference type="GO" id="GO:0009279">
    <property type="term" value="C:cell outer membrane"/>
    <property type="evidence" value="ECO:0007669"/>
    <property type="project" value="UniProtKB-SubCell"/>
</dbReference>
<dbReference type="Gene3D" id="1.25.40.390">
    <property type="match status" value="1"/>
</dbReference>
<feature type="domain" description="SusD-like N-terminal" evidence="7">
    <location>
        <begin position="99"/>
        <end position="242"/>
    </location>
</feature>
<gene>
    <name evidence="8" type="ORF">DF182_22805</name>
</gene>
<comment type="subcellular location">
    <subcellularLocation>
        <location evidence="1">Cell outer membrane</location>
    </subcellularLocation>
</comment>
<dbReference type="OrthoDB" id="625727at2"/>
<protein>
    <submittedName>
        <fullName evidence="8">RagB/SusD family nutrient uptake outer membrane protein</fullName>
    </submittedName>
</protein>